<keyword evidence="1 4" id="KW-0489">Methyltransferase</keyword>
<dbReference type="Pfam" id="PF13649">
    <property type="entry name" value="Methyltransf_25"/>
    <property type="match status" value="1"/>
</dbReference>
<proteinExistence type="predicted"/>
<evidence type="ECO:0000313" key="5">
    <source>
        <dbReference type="Proteomes" id="UP000199518"/>
    </source>
</evidence>
<feature type="domain" description="Methyltransferase" evidence="3">
    <location>
        <begin position="58"/>
        <end position="157"/>
    </location>
</feature>
<name>A0A1I3T9K4_9PLAN</name>
<dbReference type="GO" id="GO:0032259">
    <property type="term" value="P:methylation"/>
    <property type="evidence" value="ECO:0007669"/>
    <property type="project" value="UniProtKB-KW"/>
</dbReference>
<keyword evidence="5" id="KW-1185">Reference proteome</keyword>
<organism evidence="4 5">
    <name type="scientific">Planctomicrobium piriforme</name>
    <dbReference type="NCBI Taxonomy" id="1576369"/>
    <lineage>
        <taxon>Bacteria</taxon>
        <taxon>Pseudomonadati</taxon>
        <taxon>Planctomycetota</taxon>
        <taxon>Planctomycetia</taxon>
        <taxon>Planctomycetales</taxon>
        <taxon>Planctomycetaceae</taxon>
        <taxon>Planctomicrobium</taxon>
    </lineage>
</organism>
<evidence type="ECO:0000259" key="3">
    <source>
        <dbReference type="Pfam" id="PF13649"/>
    </source>
</evidence>
<reference evidence="5" key="1">
    <citation type="submission" date="2016-10" db="EMBL/GenBank/DDBJ databases">
        <authorList>
            <person name="Varghese N."/>
            <person name="Submissions S."/>
        </authorList>
    </citation>
    <scope>NUCLEOTIDE SEQUENCE [LARGE SCALE GENOMIC DNA]</scope>
    <source>
        <strain evidence="5">DSM 26348</strain>
    </source>
</reference>
<dbReference type="InterPro" id="IPR041698">
    <property type="entry name" value="Methyltransf_25"/>
</dbReference>
<dbReference type="AlphaFoldDB" id="A0A1I3T9K4"/>
<sequence length="248" mass="27473">MALFLGKSTVDEIRARFDQDVERFSNLETGQSAAIDAPLALELIAQAALAVNPSPTRVLDLGCGAGNFTLRLLQSCDSVTNVTLVDLSQPMLDRAAERLRESHKVQITTLQGDLREVPFDSQQYDVILAGAVLHHLRTDAQWEQIFQRIFEATATGGSFWIFDLITHGHPAIQQLMWARYGQYLTSLKGEAYRDQVYEYATREDSPRPVPYQLQLLAKSGFSDVELLHANACFAAFGGIRPSPPAPVP</sequence>
<evidence type="ECO:0000256" key="1">
    <source>
        <dbReference type="ARBA" id="ARBA00022603"/>
    </source>
</evidence>
<keyword evidence="2 4" id="KW-0808">Transferase</keyword>
<dbReference type="RefSeq" id="WP_092057062.1">
    <property type="nucleotide sequence ID" value="NZ_FOQD01000028.1"/>
</dbReference>
<dbReference type="SUPFAM" id="SSF53335">
    <property type="entry name" value="S-adenosyl-L-methionine-dependent methyltransferases"/>
    <property type="match status" value="1"/>
</dbReference>
<protein>
    <submittedName>
        <fullName evidence="4">tRNA (Cmo5U34)-methyltransferase</fullName>
    </submittedName>
</protein>
<dbReference type="Gene3D" id="3.40.50.150">
    <property type="entry name" value="Vaccinia Virus protein VP39"/>
    <property type="match status" value="1"/>
</dbReference>
<dbReference type="CDD" id="cd02440">
    <property type="entry name" value="AdoMet_MTases"/>
    <property type="match status" value="1"/>
</dbReference>
<dbReference type="InterPro" id="IPR029063">
    <property type="entry name" value="SAM-dependent_MTases_sf"/>
</dbReference>
<evidence type="ECO:0000313" key="4">
    <source>
        <dbReference type="EMBL" id="SFJ66441.1"/>
    </source>
</evidence>
<dbReference type="PANTHER" id="PTHR43861:SF1">
    <property type="entry name" value="TRANS-ACONITATE 2-METHYLTRANSFERASE"/>
    <property type="match status" value="1"/>
</dbReference>
<dbReference type="Proteomes" id="UP000199518">
    <property type="component" value="Unassembled WGS sequence"/>
</dbReference>
<dbReference type="STRING" id="1576369.SAMN05421753_1282"/>
<dbReference type="OrthoDB" id="278023at2"/>
<dbReference type="GO" id="GO:0008168">
    <property type="term" value="F:methyltransferase activity"/>
    <property type="evidence" value="ECO:0007669"/>
    <property type="project" value="UniProtKB-KW"/>
</dbReference>
<dbReference type="PANTHER" id="PTHR43861">
    <property type="entry name" value="TRANS-ACONITATE 2-METHYLTRANSFERASE-RELATED"/>
    <property type="match status" value="1"/>
</dbReference>
<dbReference type="EMBL" id="FOQD01000028">
    <property type="protein sequence ID" value="SFJ66441.1"/>
    <property type="molecule type" value="Genomic_DNA"/>
</dbReference>
<accession>A0A1I3T9K4</accession>
<gene>
    <name evidence="4" type="ORF">SAMN05421753_1282</name>
</gene>
<evidence type="ECO:0000256" key="2">
    <source>
        <dbReference type="ARBA" id="ARBA00022679"/>
    </source>
</evidence>